<dbReference type="OrthoDB" id="9805159at2"/>
<dbReference type="FunFam" id="3.90.400.10:FF:000002">
    <property type="entry name" value="Sucrose isomerase"/>
    <property type="match status" value="1"/>
</dbReference>
<dbReference type="STRING" id="1423735.FC15_GL000273"/>
<dbReference type="CDD" id="cd11333">
    <property type="entry name" value="AmyAc_SI_OligoGlu_DGase"/>
    <property type="match status" value="1"/>
</dbReference>
<comment type="similarity">
    <text evidence="1">Belongs to the glycosyl hydrolase 13 family.</text>
</comment>
<evidence type="ECO:0000256" key="1">
    <source>
        <dbReference type="ARBA" id="ARBA00008061"/>
    </source>
</evidence>
<dbReference type="Proteomes" id="UP000051315">
    <property type="component" value="Unassembled WGS sequence"/>
</dbReference>
<dbReference type="GO" id="GO:0009313">
    <property type="term" value="P:oligosaccharide catabolic process"/>
    <property type="evidence" value="ECO:0007669"/>
    <property type="project" value="TreeGrafter"/>
</dbReference>
<dbReference type="Gene3D" id="3.20.20.80">
    <property type="entry name" value="Glycosidases"/>
    <property type="match status" value="1"/>
</dbReference>
<evidence type="ECO:0000256" key="2">
    <source>
        <dbReference type="ARBA" id="ARBA00022801"/>
    </source>
</evidence>
<proteinExistence type="inferred from homology"/>
<dbReference type="PATRIC" id="fig|1423735.3.peg.279"/>
<dbReference type="PANTHER" id="PTHR10357:SF184">
    <property type="entry name" value="OLIGO-1,6-GLUCOSIDASE 1"/>
    <property type="match status" value="1"/>
</dbReference>
<dbReference type="RefSeq" id="WP_057825088.1">
    <property type="nucleotide sequence ID" value="NZ_AZFX01000072.1"/>
</dbReference>
<organism evidence="5 6">
    <name type="scientific">Lapidilactobacillus concavus DSM 17758</name>
    <dbReference type="NCBI Taxonomy" id="1423735"/>
    <lineage>
        <taxon>Bacteria</taxon>
        <taxon>Bacillati</taxon>
        <taxon>Bacillota</taxon>
        <taxon>Bacilli</taxon>
        <taxon>Lactobacillales</taxon>
        <taxon>Lactobacillaceae</taxon>
        <taxon>Lapidilactobacillus</taxon>
    </lineage>
</organism>
<dbReference type="InterPro" id="IPR045857">
    <property type="entry name" value="O16G_dom_2"/>
</dbReference>
<accession>A0A0R1VT28</accession>
<dbReference type="FunFam" id="3.20.20.80:FF:000064">
    <property type="entry name" value="Oligo-1,6-glucosidase"/>
    <property type="match status" value="2"/>
</dbReference>
<keyword evidence="3" id="KW-0326">Glycosidase</keyword>
<sequence length="562" mass="65813">MKKHWWQEAVVYQVYPRSFQDTNHDGIGDLQGVIKRLDYIKTLGIDVIWLNPIYQSPNDDNGYDISDYQKVMGDFGTMADFDELLDKAHHRGLKIMMDLVVNHTSDEHRWFAESRASRDNKYRDYYIWHDPVDGHEPNDWQSSFSGSAWQLDQATGQYYLHLFSKKQPDLNWKNPDMRSSVYKMMAWWLDKGVDGFRMDVINLISKPIDLEAGGQVANGPYVHQYLQEMNREVLSKRDDLITVGETPDVKPYDAVNYAGFDRKELDMVFEFEHMGVDQDPQLGKWRPKAYKLSELKEIMSKWQVELHGKAWNSLYWNNHDQPRVVSRFGNDTTEEYRVLSAKMLALTLHFMQGTPYIYQGEEIGMTNNYDFNSVSDYRDIETVNAYRELVEEKHVLTNQEFIDAAHRMSRDNARTPMQWDNSINAGFTSEGVDPWIAVNSNYQTINAEKALEDVNSIYYFYQRINGLRHQFPVIVYGNYSLLLPNDERLWVYKRSDTKQTMLVVSNFSAETVTCDLPELSRGHDVLISNYKDDQGTSIRPYESKAYLYHNRSVDQQRSAFEV</sequence>
<protein>
    <recommendedName>
        <fullName evidence="4">Glycosyl hydrolase family 13 catalytic domain-containing protein</fullName>
    </recommendedName>
</protein>
<evidence type="ECO:0000313" key="6">
    <source>
        <dbReference type="Proteomes" id="UP000051315"/>
    </source>
</evidence>
<dbReference type="PANTHER" id="PTHR10357">
    <property type="entry name" value="ALPHA-AMYLASE FAMILY MEMBER"/>
    <property type="match status" value="1"/>
</dbReference>
<keyword evidence="2" id="KW-0378">Hydrolase</keyword>
<comment type="caution">
    <text evidence="5">The sequence shown here is derived from an EMBL/GenBank/DDBJ whole genome shotgun (WGS) entry which is preliminary data.</text>
</comment>
<dbReference type="InterPro" id="IPR017853">
    <property type="entry name" value="GH"/>
</dbReference>
<dbReference type="NCBIfam" id="NF008183">
    <property type="entry name" value="PRK10933.1"/>
    <property type="match status" value="1"/>
</dbReference>
<dbReference type="Gene3D" id="2.60.40.1180">
    <property type="entry name" value="Golgi alpha-mannosidase II"/>
    <property type="match status" value="1"/>
</dbReference>
<dbReference type="InterPro" id="IPR006047">
    <property type="entry name" value="GH13_cat_dom"/>
</dbReference>
<feature type="domain" description="Glycosyl hydrolase family 13 catalytic" evidence="4">
    <location>
        <begin position="13"/>
        <end position="414"/>
    </location>
</feature>
<keyword evidence="6" id="KW-1185">Reference proteome</keyword>
<name>A0A0R1VT28_9LACO</name>
<evidence type="ECO:0000256" key="3">
    <source>
        <dbReference type="ARBA" id="ARBA00023295"/>
    </source>
</evidence>
<dbReference type="SUPFAM" id="SSF51445">
    <property type="entry name" value="(Trans)glycosidases"/>
    <property type="match status" value="1"/>
</dbReference>
<dbReference type="AlphaFoldDB" id="A0A0R1VT28"/>
<dbReference type="SUPFAM" id="SSF51011">
    <property type="entry name" value="Glycosyl hydrolase domain"/>
    <property type="match status" value="1"/>
</dbReference>
<dbReference type="FunFam" id="2.60.40.1180:FF:000007">
    <property type="entry name" value="Sucrose isomerase"/>
    <property type="match status" value="1"/>
</dbReference>
<evidence type="ECO:0000259" key="4">
    <source>
        <dbReference type="SMART" id="SM00642"/>
    </source>
</evidence>
<dbReference type="GO" id="GO:0004556">
    <property type="term" value="F:alpha-amylase activity"/>
    <property type="evidence" value="ECO:0007669"/>
    <property type="project" value="TreeGrafter"/>
</dbReference>
<gene>
    <name evidence="5" type="ORF">FC15_GL000273</name>
</gene>
<dbReference type="EMBL" id="AZFX01000072">
    <property type="protein sequence ID" value="KRM08894.1"/>
    <property type="molecule type" value="Genomic_DNA"/>
</dbReference>
<dbReference type="InterPro" id="IPR013780">
    <property type="entry name" value="Glyco_hydro_b"/>
</dbReference>
<dbReference type="Gene3D" id="3.90.400.10">
    <property type="entry name" value="Oligo-1,6-glucosidase, Domain 2"/>
    <property type="match status" value="1"/>
</dbReference>
<evidence type="ECO:0000313" key="5">
    <source>
        <dbReference type="EMBL" id="KRM08894.1"/>
    </source>
</evidence>
<dbReference type="Pfam" id="PF00128">
    <property type="entry name" value="Alpha-amylase"/>
    <property type="match status" value="1"/>
</dbReference>
<reference evidence="5 6" key="1">
    <citation type="journal article" date="2015" name="Genome Announc.">
        <title>Expanding the biotechnology potential of lactobacilli through comparative genomics of 213 strains and associated genera.</title>
        <authorList>
            <person name="Sun Z."/>
            <person name="Harris H.M."/>
            <person name="McCann A."/>
            <person name="Guo C."/>
            <person name="Argimon S."/>
            <person name="Zhang W."/>
            <person name="Yang X."/>
            <person name="Jeffery I.B."/>
            <person name="Cooney J.C."/>
            <person name="Kagawa T.F."/>
            <person name="Liu W."/>
            <person name="Song Y."/>
            <person name="Salvetti E."/>
            <person name="Wrobel A."/>
            <person name="Rasinkangas P."/>
            <person name="Parkhill J."/>
            <person name="Rea M.C."/>
            <person name="O'Sullivan O."/>
            <person name="Ritari J."/>
            <person name="Douillard F.P."/>
            <person name="Paul Ross R."/>
            <person name="Yang R."/>
            <person name="Briner A.E."/>
            <person name="Felis G.E."/>
            <person name="de Vos W.M."/>
            <person name="Barrangou R."/>
            <person name="Klaenhammer T.R."/>
            <person name="Caufield P.W."/>
            <person name="Cui Y."/>
            <person name="Zhang H."/>
            <person name="O'Toole P.W."/>
        </authorList>
    </citation>
    <scope>NUCLEOTIDE SEQUENCE [LARGE SCALE GENOMIC DNA]</scope>
    <source>
        <strain evidence="5 6">DSM 17758</strain>
    </source>
</reference>
<dbReference type="SMART" id="SM00642">
    <property type="entry name" value="Aamy"/>
    <property type="match status" value="1"/>
</dbReference>